<dbReference type="SUPFAM" id="SSF55326">
    <property type="entry name" value="PurM N-terminal domain-like"/>
    <property type="match status" value="1"/>
</dbReference>
<dbReference type="Pfam" id="PF00586">
    <property type="entry name" value="AIRS"/>
    <property type="match status" value="1"/>
</dbReference>
<feature type="domain" description="PurM-like C-terminal" evidence="4">
    <location>
        <begin position="153"/>
        <end position="306"/>
    </location>
</feature>
<dbReference type="CDD" id="cd02194">
    <property type="entry name" value="ThiL"/>
    <property type="match status" value="1"/>
</dbReference>
<feature type="binding site" evidence="2">
    <location>
        <position position="46"/>
    </location>
    <ligand>
        <name>Mg(2+)</name>
        <dbReference type="ChEBI" id="CHEBI:18420"/>
        <label>2</label>
    </ligand>
</feature>
<evidence type="ECO:0000313" key="6">
    <source>
        <dbReference type="Proteomes" id="UP000249299"/>
    </source>
</evidence>
<dbReference type="OrthoDB" id="9801934at2"/>
<keyword evidence="1 2" id="KW-0784">Thiamine biosynthesis</keyword>
<evidence type="ECO:0000259" key="4">
    <source>
        <dbReference type="Pfam" id="PF02769"/>
    </source>
</evidence>
<comment type="caution">
    <text evidence="2">Lacks conserved residue(s) required for the propagation of feature annotation.</text>
</comment>
<dbReference type="PANTHER" id="PTHR30270:SF0">
    <property type="entry name" value="THIAMINE-MONOPHOSPHATE KINASE"/>
    <property type="match status" value="1"/>
</dbReference>
<feature type="binding site" evidence="2">
    <location>
        <position position="148"/>
    </location>
    <ligand>
        <name>ATP</name>
        <dbReference type="ChEBI" id="CHEBI:30616"/>
    </ligand>
</feature>
<keyword evidence="2" id="KW-0808">Transferase</keyword>
<feature type="binding site" evidence="2">
    <location>
        <position position="220"/>
    </location>
    <ligand>
        <name>ATP</name>
        <dbReference type="ChEBI" id="CHEBI:30616"/>
    </ligand>
</feature>
<dbReference type="Pfam" id="PF02769">
    <property type="entry name" value="AIRS_C"/>
    <property type="match status" value="1"/>
</dbReference>
<comment type="function">
    <text evidence="2">Catalyzes the ATP-dependent phosphorylation of thiamine-monophosphate (TMP) to form thiamine-pyrophosphate (TPP), the active form of vitamin B1.</text>
</comment>
<protein>
    <recommendedName>
        <fullName evidence="2">Thiamine-monophosphate kinase</fullName>
        <shortName evidence="2">TMP kinase</shortName>
        <shortName evidence="2">Thiamine-phosphate kinase</shortName>
        <ecNumber evidence="2">2.7.4.16</ecNumber>
    </recommendedName>
</protein>
<dbReference type="EMBL" id="NPEV01000018">
    <property type="protein sequence ID" value="RAI27449.1"/>
    <property type="molecule type" value="Genomic_DNA"/>
</dbReference>
<feature type="binding site" evidence="2">
    <location>
        <position position="74"/>
    </location>
    <ligand>
        <name>Mg(2+)</name>
        <dbReference type="ChEBI" id="CHEBI:18420"/>
        <label>4</label>
    </ligand>
</feature>
<evidence type="ECO:0000256" key="2">
    <source>
        <dbReference type="HAMAP-Rule" id="MF_02128"/>
    </source>
</evidence>
<dbReference type="GO" id="GO:0009030">
    <property type="term" value="F:thiamine-phosphate kinase activity"/>
    <property type="evidence" value="ECO:0007669"/>
    <property type="project" value="UniProtKB-UniRule"/>
</dbReference>
<dbReference type="GO" id="GO:0005524">
    <property type="term" value="F:ATP binding"/>
    <property type="evidence" value="ECO:0007669"/>
    <property type="project" value="UniProtKB-UniRule"/>
</dbReference>
<comment type="pathway">
    <text evidence="2">Cofactor biosynthesis; thiamine diphosphate biosynthesis; thiamine diphosphate from thiamine phosphate: step 1/1.</text>
</comment>
<dbReference type="AlphaFoldDB" id="A0A327JM38"/>
<keyword evidence="2" id="KW-0547">Nucleotide-binding</keyword>
<organism evidence="5 6">
    <name type="scientific">Rhodobium orientis</name>
    <dbReference type="NCBI Taxonomy" id="34017"/>
    <lineage>
        <taxon>Bacteria</taxon>
        <taxon>Pseudomonadati</taxon>
        <taxon>Pseudomonadota</taxon>
        <taxon>Alphaproteobacteria</taxon>
        <taxon>Hyphomicrobiales</taxon>
        <taxon>Rhodobiaceae</taxon>
        <taxon>Rhodobium</taxon>
    </lineage>
</organism>
<feature type="binding site" evidence="2">
    <location>
        <position position="44"/>
    </location>
    <ligand>
        <name>Mg(2+)</name>
        <dbReference type="ChEBI" id="CHEBI:18420"/>
        <label>4</label>
    </ligand>
</feature>
<dbReference type="InterPro" id="IPR036921">
    <property type="entry name" value="PurM-like_N_sf"/>
</dbReference>
<dbReference type="InterPro" id="IPR010918">
    <property type="entry name" value="PurM-like_C_dom"/>
</dbReference>
<accession>A0A327JM38</accession>
<feature type="binding site" evidence="2">
    <location>
        <begin position="121"/>
        <end position="122"/>
    </location>
    <ligand>
        <name>ATP</name>
        <dbReference type="ChEBI" id="CHEBI:30616"/>
    </ligand>
</feature>
<evidence type="ECO:0000313" key="5">
    <source>
        <dbReference type="EMBL" id="RAI27449.1"/>
    </source>
</evidence>
<dbReference type="InterPro" id="IPR016188">
    <property type="entry name" value="PurM-like_N"/>
</dbReference>
<dbReference type="GO" id="GO:0009228">
    <property type="term" value="P:thiamine biosynthetic process"/>
    <property type="evidence" value="ECO:0007669"/>
    <property type="project" value="UniProtKB-KW"/>
</dbReference>
<dbReference type="GO" id="GO:0009229">
    <property type="term" value="P:thiamine diphosphate biosynthetic process"/>
    <property type="evidence" value="ECO:0007669"/>
    <property type="project" value="UniProtKB-UniRule"/>
</dbReference>
<keyword evidence="2" id="KW-0460">Magnesium</keyword>
<feature type="binding site" evidence="2">
    <location>
        <position position="330"/>
    </location>
    <ligand>
        <name>substrate</name>
    </ligand>
</feature>
<feature type="binding site" evidence="2">
    <location>
        <position position="46"/>
    </location>
    <ligand>
        <name>Mg(2+)</name>
        <dbReference type="ChEBI" id="CHEBI:18420"/>
        <label>1</label>
    </ligand>
</feature>
<proteinExistence type="inferred from homology"/>
<dbReference type="Gene3D" id="3.90.650.10">
    <property type="entry name" value="PurM-like C-terminal domain"/>
    <property type="match status" value="1"/>
</dbReference>
<reference evidence="5 6" key="1">
    <citation type="submission" date="2017-07" db="EMBL/GenBank/DDBJ databases">
        <title>Draft Genome Sequences of Select Purple Nonsulfur Bacteria.</title>
        <authorList>
            <person name="Lasarre B."/>
            <person name="Mckinlay J.B."/>
        </authorList>
    </citation>
    <scope>NUCLEOTIDE SEQUENCE [LARGE SCALE GENOMIC DNA]</scope>
    <source>
        <strain evidence="5 6">DSM 11290</strain>
    </source>
</reference>
<name>A0A327JM38_9HYPH</name>
<evidence type="ECO:0000259" key="3">
    <source>
        <dbReference type="Pfam" id="PF00586"/>
    </source>
</evidence>
<dbReference type="PANTHER" id="PTHR30270">
    <property type="entry name" value="THIAMINE-MONOPHOSPHATE KINASE"/>
    <property type="match status" value="1"/>
</dbReference>
<dbReference type="NCBIfam" id="TIGR01379">
    <property type="entry name" value="thiL"/>
    <property type="match status" value="1"/>
</dbReference>
<comment type="miscellaneous">
    <text evidence="2">Reaction mechanism of ThiL seems to utilize a direct, inline transfer of the gamma-phosphate of ATP to TMP rather than a phosphorylated enzyme intermediate.</text>
</comment>
<comment type="catalytic activity">
    <reaction evidence="2">
        <text>thiamine phosphate + ATP = thiamine diphosphate + ADP</text>
        <dbReference type="Rhea" id="RHEA:15913"/>
        <dbReference type="ChEBI" id="CHEBI:30616"/>
        <dbReference type="ChEBI" id="CHEBI:37575"/>
        <dbReference type="ChEBI" id="CHEBI:58937"/>
        <dbReference type="ChEBI" id="CHEBI:456216"/>
        <dbReference type="EC" id="2.7.4.16"/>
    </reaction>
</comment>
<comment type="similarity">
    <text evidence="2">Belongs to the thiamine-monophosphate kinase family.</text>
</comment>
<dbReference type="Proteomes" id="UP000249299">
    <property type="component" value="Unassembled WGS sequence"/>
</dbReference>
<dbReference type="HAMAP" id="MF_02128">
    <property type="entry name" value="TMP_kinase"/>
    <property type="match status" value="1"/>
</dbReference>
<gene>
    <name evidence="2 5" type="primary">thiL</name>
    <name evidence="5" type="ORF">CH339_10175</name>
</gene>
<dbReference type="EC" id="2.7.4.16" evidence="2"/>
<feature type="binding site" evidence="2">
    <location>
        <position position="29"/>
    </location>
    <ligand>
        <name>Mg(2+)</name>
        <dbReference type="ChEBI" id="CHEBI:18420"/>
        <label>3</label>
    </ligand>
</feature>
<dbReference type="UniPathway" id="UPA00060">
    <property type="reaction ID" value="UER00142"/>
</dbReference>
<dbReference type="SUPFAM" id="SSF56042">
    <property type="entry name" value="PurM C-terminal domain-like"/>
    <property type="match status" value="1"/>
</dbReference>
<keyword evidence="2" id="KW-0067">ATP-binding</keyword>
<dbReference type="InterPro" id="IPR036676">
    <property type="entry name" value="PurM-like_C_sf"/>
</dbReference>
<dbReference type="GO" id="GO:0000287">
    <property type="term" value="F:magnesium ion binding"/>
    <property type="evidence" value="ECO:0007669"/>
    <property type="project" value="UniProtKB-UniRule"/>
</dbReference>
<dbReference type="InterPro" id="IPR006283">
    <property type="entry name" value="ThiL-like"/>
</dbReference>
<keyword evidence="2" id="KW-0479">Metal-binding</keyword>
<comment type="caution">
    <text evidence="5">The sequence shown here is derived from an EMBL/GenBank/DDBJ whole genome shotgun (WGS) entry which is preliminary data.</text>
</comment>
<dbReference type="RefSeq" id="WP_111434254.1">
    <property type="nucleotide sequence ID" value="NZ_JACIGG010000020.1"/>
</dbReference>
<feature type="binding site" evidence="2">
    <location>
        <position position="74"/>
    </location>
    <ligand>
        <name>Mg(2+)</name>
        <dbReference type="ChEBI" id="CHEBI:18420"/>
        <label>3</label>
    </ligand>
</feature>
<feature type="binding site" evidence="2">
    <location>
        <position position="218"/>
    </location>
    <ligand>
        <name>Mg(2+)</name>
        <dbReference type="ChEBI" id="CHEBI:18420"/>
        <label>3</label>
    </ligand>
</feature>
<feature type="domain" description="PurM-like N-terminal" evidence="3">
    <location>
        <begin position="28"/>
        <end position="140"/>
    </location>
</feature>
<feature type="binding site" evidence="2">
    <location>
        <position position="53"/>
    </location>
    <ligand>
        <name>substrate</name>
    </ligand>
</feature>
<sequence length="333" mass="34514">MARPGEFELIARYLAPLASDPAARGLIDDAAVLSPSADKDLVLTKDALAAGIHFFADDDPGLIARKALRVNISDLAAKGAAPTGYLLALALPSDWTEDWIAAFTTGLKADQERYGCSLLGGDTIRSADGLMISITAIGEVPREAMVPRAGASAGDIIFVSGTIGDAGLGLVLRGDPARAGDFDLSRSDAERLVGRYLLPEPRVALAPVLRDHVRAAMDVSDGLAGDIGHMCRAGGVAAQIRIDDVPLSDPFRRALAADPSLRTRAVCGGDDYEIVCAVAPENEAAFRKAAEKTGIPVAAIGRFLDGAASGNAPVFVDGDGRPVDLGGTSFAHF</sequence>
<feature type="binding site" evidence="2">
    <location>
        <position position="29"/>
    </location>
    <ligand>
        <name>Mg(2+)</name>
        <dbReference type="ChEBI" id="CHEBI:18420"/>
        <label>4</label>
    </ligand>
</feature>
<dbReference type="Gene3D" id="3.30.1330.10">
    <property type="entry name" value="PurM-like, N-terminal domain"/>
    <property type="match status" value="1"/>
</dbReference>
<feature type="binding site" evidence="2">
    <location>
        <position position="270"/>
    </location>
    <ligand>
        <name>substrate</name>
    </ligand>
</feature>
<dbReference type="PIRSF" id="PIRSF005303">
    <property type="entry name" value="Thiam_monoph_kin"/>
    <property type="match status" value="1"/>
</dbReference>
<feature type="binding site" evidence="2">
    <location>
        <position position="221"/>
    </location>
    <ligand>
        <name>Mg(2+)</name>
        <dbReference type="ChEBI" id="CHEBI:18420"/>
        <label>5</label>
    </ligand>
</feature>
<evidence type="ECO:0000256" key="1">
    <source>
        <dbReference type="ARBA" id="ARBA00022977"/>
    </source>
</evidence>
<feature type="binding site" evidence="2">
    <location>
        <position position="74"/>
    </location>
    <ligand>
        <name>Mg(2+)</name>
        <dbReference type="ChEBI" id="CHEBI:18420"/>
        <label>2</label>
    </ligand>
</feature>
<keyword evidence="2 5" id="KW-0418">Kinase</keyword>
<keyword evidence="6" id="KW-1185">Reference proteome</keyword>
<feature type="binding site" evidence="2">
    <location>
        <position position="122"/>
    </location>
    <ligand>
        <name>Mg(2+)</name>
        <dbReference type="ChEBI" id="CHEBI:18420"/>
        <label>1</label>
    </ligand>
</feature>